<dbReference type="EMBL" id="VFLP01000014">
    <property type="protein sequence ID" value="TRX95792.1"/>
    <property type="molecule type" value="Genomic_DNA"/>
</dbReference>
<evidence type="ECO:0000313" key="2">
    <source>
        <dbReference type="Proteomes" id="UP000319160"/>
    </source>
</evidence>
<accession>A0A553I6G1</accession>
<sequence>MLIILRVAVKEDNGAMREKGYDCQRLNPIVDHPYGGVASDHKPPGEIIVVPDATATYTRSYASKDLDGVTLHTINLATLNNELRVVQSTEEVLRLLNSASQ</sequence>
<comment type="caution">
    <text evidence="1">The sequence shown here is derived from an EMBL/GenBank/DDBJ whole genome shotgun (WGS) entry which is preliminary data.</text>
</comment>
<name>A0A553I6G1_9PEZI</name>
<organism evidence="1 2">
    <name type="scientific">Xylaria flabelliformis</name>
    <dbReference type="NCBI Taxonomy" id="2512241"/>
    <lineage>
        <taxon>Eukaryota</taxon>
        <taxon>Fungi</taxon>
        <taxon>Dikarya</taxon>
        <taxon>Ascomycota</taxon>
        <taxon>Pezizomycotina</taxon>
        <taxon>Sordariomycetes</taxon>
        <taxon>Xylariomycetidae</taxon>
        <taxon>Xylariales</taxon>
        <taxon>Xylariaceae</taxon>
        <taxon>Xylaria</taxon>
    </lineage>
</organism>
<dbReference type="Proteomes" id="UP000319160">
    <property type="component" value="Unassembled WGS sequence"/>
</dbReference>
<dbReference type="AlphaFoldDB" id="A0A553I6G1"/>
<reference evidence="2" key="1">
    <citation type="submission" date="2019-06" db="EMBL/GenBank/DDBJ databases">
        <title>Draft genome sequence of the griseofulvin-producing fungus Xylaria cubensis strain G536.</title>
        <authorList>
            <person name="Mead M.E."/>
            <person name="Raja H.A."/>
            <person name="Steenwyk J.L."/>
            <person name="Knowles S.L."/>
            <person name="Oberlies N.H."/>
            <person name="Rokas A."/>
        </authorList>
    </citation>
    <scope>NUCLEOTIDE SEQUENCE [LARGE SCALE GENOMIC DNA]</scope>
    <source>
        <strain evidence="2">G536</strain>
    </source>
</reference>
<gene>
    <name evidence="1" type="ORF">FHL15_003346</name>
</gene>
<keyword evidence="2" id="KW-1185">Reference proteome</keyword>
<dbReference type="STRING" id="2512241.A0A553I6G1"/>
<protein>
    <submittedName>
        <fullName evidence="1">Uncharacterized protein</fullName>
    </submittedName>
</protein>
<evidence type="ECO:0000313" key="1">
    <source>
        <dbReference type="EMBL" id="TRX95792.1"/>
    </source>
</evidence>
<dbReference type="OrthoDB" id="245563at2759"/>
<proteinExistence type="predicted"/>